<name>A0ABZ1C1L3_9FIRM</name>
<dbReference type="SUPFAM" id="SSF46785">
    <property type="entry name" value="Winged helix' DNA-binding domain"/>
    <property type="match status" value="1"/>
</dbReference>
<accession>A0ABZ1C1L3</accession>
<evidence type="ECO:0000259" key="1">
    <source>
        <dbReference type="Pfam" id="PF03551"/>
    </source>
</evidence>
<dbReference type="InterPro" id="IPR036390">
    <property type="entry name" value="WH_DNA-bd_sf"/>
</dbReference>
<feature type="domain" description="Transcription regulator PadR N-terminal" evidence="1">
    <location>
        <begin position="27"/>
        <end position="101"/>
    </location>
</feature>
<dbReference type="EMBL" id="CP141615">
    <property type="protein sequence ID" value="WRP18755.1"/>
    <property type="molecule type" value="Genomic_DNA"/>
</dbReference>
<dbReference type="Proteomes" id="UP001332192">
    <property type="component" value="Chromosome"/>
</dbReference>
<dbReference type="Gene3D" id="1.10.10.10">
    <property type="entry name" value="Winged helix-like DNA-binding domain superfamily/Winged helix DNA-binding domain"/>
    <property type="match status" value="1"/>
</dbReference>
<evidence type="ECO:0000313" key="2">
    <source>
        <dbReference type="EMBL" id="WRP18755.1"/>
    </source>
</evidence>
<keyword evidence="3" id="KW-1185">Reference proteome</keyword>
<organism evidence="2 3">
    <name type="scientific">Carboxydichorda subterranea</name>
    <dbReference type="NCBI Taxonomy" id="3109565"/>
    <lineage>
        <taxon>Bacteria</taxon>
        <taxon>Bacillati</taxon>
        <taxon>Bacillota</taxon>
        <taxon>Limnochordia</taxon>
        <taxon>Limnochordales</taxon>
        <taxon>Geochordaceae</taxon>
        <taxon>Carboxydichorda</taxon>
    </lineage>
</organism>
<gene>
    <name evidence="2" type="ORF">U7230_07115</name>
</gene>
<dbReference type="InterPro" id="IPR052509">
    <property type="entry name" value="Metal_resp_DNA-bind_regulator"/>
</dbReference>
<dbReference type="RefSeq" id="WP_324718027.1">
    <property type="nucleotide sequence ID" value="NZ_CP141615.1"/>
</dbReference>
<protein>
    <submittedName>
        <fullName evidence="2">PadR family transcriptional regulator</fullName>
    </submittedName>
</protein>
<dbReference type="InterPro" id="IPR005149">
    <property type="entry name" value="Tscrpt_reg_PadR_N"/>
</dbReference>
<dbReference type="InterPro" id="IPR036388">
    <property type="entry name" value="WH-like_DNA-bd_sf"/>
</dbReference>
<dbReference type="Pfam" id="PF03551">
    <property type="entry name" value="PadR"/>
    <property type="match status" value="1"/>
</dbReference>
<sequence>MLSSLEATETAAKGERDTRGEATRLIILGYLRERPAHGYEIQRWIRIQQMDRWSSVLPGSLYHALKRMEGEGLIKAVAEERTGDRLRKVYAITPAGERAFERIVRRLLAAEPHSTRSDFALAAGWLDVLPSAEAVAILERTVRRLEETRQLWETGRAIKAQYAMPPAVEAAFDNARRVLDADIAFVRSLIRMVQEGRTGLEETRERLQQLKDVWTAKGNGLGPVGPEREGE</sequence>
<dbReference type="PANTHER" id="PTHR33169:SF14">
    <property type="entry name" value="TRANSCRIPTIONAL REGULATOR RV3488"/>
    <property type="match status" value="1"/>
</dbReference>
<evidence type="ECO:0000313" key="3">
    <source>
        <dbReference type="Proteomes" id="UP001332192"/>
    </source>
</evidence>
<proteinExistence type="predicted"/>
<dbReference type="PANTHER" id="PTHR33169">
    <property type="entry name" value="PADR-FAMILY TRANSCRIPTIONAL REGULATOR"/>
    <property type="match status" value="1"/>
</dbReference>
<reference evidence="2 3" key="1">
    <citation type="journal article" date="2024" name="Front. Microbiol.">
        <title>Novel thermophilic genera Geochorda gen. nov. and Carboxydochorda gen. nov. from the deep terrestrial subsurface reveal the ecophysiological diversity in the class Limnochordia.</title>
        <authorList>
            <person name="Karnachuk O.V."/>
            <person name="Lukina A.P."/>
            <person name="Avakyan M.R."/>
            <person name="Kadnikov V.V."/>
            <person name="Begmatov S."/>
            <person name="Beletsky A.V."/>
            <person name="Vlasova K.G."/>
            <person name="Novikov A.A."/>
            <person name="Shcherbakova V.A."/>
            <person name="Mardanov A.V."/>
            <person name="Ravin N.V."/>
        </authorList>
    </citation>
    <scope>NUCLEOTIDE SEQUENCE [LARGE SCALE GENOMIC DNA]</scope>
    <source>
        <strain evidence="2 3">L945</strain>
    </source>
</reference>